<dbReference type="NCBIfam" id="TIGR00612">
    <property type="entry name" value="ispG_gcpE"/>
    <property type="match status" value="1"/>
</dbReference>
<gene>
    <name evidence="8 11" type="primary">ispG</name>
    <name evidence="11" type="ORF">D0433_02190</name>
</gene>
<dbReference type="EC" id="1.17.7.3" evidence="8"/>
<feature type="binding site" evidence="8">
    <location>
        <position position="600"/>
    </location>
    <ligand>
        <name>[4Fe-4S] cluster</name>
        <dbReference type="ChEBI" id="CHEBI:49883"/>
    </ligand>
</feature>
<dbReference type="GO" id="GO:0141197">
    <property type="term" value="F:4-hydroxy-3-methylbut-2-enyl-diphosphate synthase activity (flavodoxin)"/>
    <property type="evidence" value="ECO:0007669"/>
    <property type="project" value="UniProtKB-EC"/>
</dbReference>
<dbReference type="Gene3D" id="3.30.413.10">
    <property type="entry name" value="Sulfite Reductase Hemoprotein, domain 1"/>
    <property type="match status" value="1"/>
</dbReference>
<sequence length="699" mass="77597">MSYVQNPYTYRRRETVEVGFGIIKLGGKNPIRVESMTTTDTMDTAATVEQCRRLYEAGCEIIRITAPSMKEAENLGEISKRLRAMGIHTPLVADIHFTPNAALKAVEFVESVRINPGNYADRKKFVVREYTDSEYEAELERVHQQFKPLVLKCKEYGRSMRIGTNHGSLSDRIMNRYGDTPLGMVESALEFARICELYGYYDFIFSMKSSNPLVMIQAYRLLVEKADKELKHKYPLHLGVTEAGNGEEGRVKSAIGIGALLEDGLGDTIRVSLTEDPVNEVHFGFELVKKYNDQLWITAETIGNFARQFVTPKPEEPPFNPFEFNRRVSQKIVVGNLEMGGDAVPRVELEVKEALSNVEKVRDEIIFSAKPFLADGAKSEFTSITTDFIDEVKAVQQALAEKFVSPILSVSVSDMLTAQALVNSVDKIRLNIKRGDAPFDTGGIKHLVGKAAIEFSFVKDEESDTAIAEILTRIAEKCKAAGLEKAMFSIQAKEIVFPYRRLAQAFKAAGITYPILLRYDATWIKPSQNPQAKIPDSTTDVATLCKVAVQLGALLCDGIGDAVALRSNLSRGDELNLLYNILQATRYRMTKTEFISCPSCGRTLFDLEEVTAKIKARTAHLKGLKIGIMGCIVNGPGEMADADFGYVGTGVGQISLYVGKEVVHRNIPESEAVDRLIELIKAHGKWQEPEVSSEAELQS</sequence>
<dbReference type="HAMAP" id="MF_00159">
    <property type="entry name" value="IspG"/>
    <property type="match status" value="1"/>
</dbReference>
<dbReference type="InterPro" id="IPR017178">
    <property type="entry name" value="IspG_atypical"/>
</dbReference>
<evidence type="ECO:0000259" key="10">
    <source>
        <dbReference type="Pfam" id="PF26540"/>
    </source>
</evidence>
<accession>A0A395M2I2</accession>
<dbReference type="Gene3D" id="3.20.20.20">
    <property type="entry name" value="Dihydropteroate synthase-like"/>
    <property type="match status" value="2"/>
</dbReference>
<dbReference type="InterPro" id="IPR058578">
    <property type="entry name" value="IspG_TIM"/>
</dbReference>
<protein>
    <recommendedName>
        <fullName evidence="8">4-hydroxy-3-methylbut-2-en-1-yl diphosphate synthase (flavodoxin)</fullName>
        <ecNumber evidence="8">1.17.7.3</ecNumber>
    </recommendedName>
    <alternativeName>
        <fullName evidence="8">1-hydroxy-2-methyl-2-(E)-butenyl 4-diphosphate synthase</fullName>
    </alternativeName>
</protein>
<dbReference type="FunFam" id="3.20.20.20:FF:000005">
    <property type="entry name" value="4-hydroxy-3-methylbut-2-en-1-yl diphosphate synthase (flavodoxin)"/>
    <property type="match status" value="1"/>
</dbReference>
<dbReference type="PANTHER" id="PTHR30454">
    <property type="entry name" value="4-HYDROXY-3-METHYLBUT-2-EN-1-YL DIPHOSPHATE SYNTHASE"/>
    <property type="match status" value="1"/>
</dbReference>
<evidence type="ECO:0000256" key="8">
    <source>
        <dbReference type="HAMAP-Rule" id="MF_00159"/>
    </source>
</evidence>
<proteinExistence type="inferred from homology"/>
<dbReference type="InterPro" id="IPR011005">
    <property type="entry name" value="Dihydropteroate_synth-like_sf"/>
</dbReference>
<dbReference type="InterPro" id="IPR004588">
    <property type="entry name" value="IspG_bac-typ"/>
</dbReference>
<dbReference type="InterPro" id="IPR058579">
    <property type="entry name" value="IspG_C"/>
</dbReference>
<evidence type="ECO:0000256" key="7">
    <source>
        <dbReference type="ARBA" id="ARBA00051119"/>
    </source>
</evidence>
<organism evidence="11 12">
    <name type="scientific">Candidatus Thermochlorobacter aerophilus</name>
    <dbReference type="NCBI Taxonomy" id="1868324"/>
    <lineage>
        <taxon>Bacteria</taxon>
        <taxon>Pseudomonadati</taxon>
        <taxon>Chlorobiota</taxon>
        <taxon>Chlorobiia</taxon>
        <taxon>Chlorobiales</taxon>
        <taxon>Candidatus Thermochlorobacteriaceae</taxon>
        <taxon>Candidatus Thermochlorobacter</taxon>
    </lineage>
</organism>
<comment type="catalytic activity">
    <reaction evidence="7">
        <text>(2E)-4-hydroxy-3-methylbut-2-enyl diphosphate + 2 oxidized [2Fe-2S]-[ferredoxin] + H2O = 2-C-methyl-D-erythritol 2,4-cyclic diphosphate + 2 reduced [2Fe-2S]-[ferredoxin] + H(+)</text>
        <dbReference type="Rhea" id="RHEA:26119"/>
        <dbReference type="Rhea" id="RHEA-COMP:10000"/>
        <dbReference type="Rhea" id="RHEA-COMP:10001"/>
        <dbReference type="ChEBI" id="CHEBI:15377"/>
        <dbReference type="ChEBI" id="CHEBI:15378"/>
        <dbReference type="ChEBI" id="CHEBI:33737"/>
        <dbReference type="ChEBI" id="CHEBI:33738"/>
        <dbReference type="ChEBI" id="CHEBI:58483"/>
        <dbReference type="ChEBI" id="CHEBI:128753"/>
        <dbReference type="EC" id="1.17.7.1"/>
    </reaction>
</comment>
<evidence type="ECO:0000259" key="9">
    <source>
        <dbReference type="Pfam" id="PF04551"/>
    </source>
</evidence>
<dbReference type="GO" id="GO:0005506">
    <property type="term" value="F:iron ion binding"/>
    <property type="evidence" value="ECO:0007669"/>
    <property type="project" value="InterPro"/>
</dbReference>
<dbReference type="FunFam" id="3.30.413.10:FF:000006">
    <property type="entry name" value="4-hydroxy-3-methylbut-2-en-1-yl diphosphate synthase (flavodoxin)"/>
    <property type="match status" value="1"/>
</dbReference>
<comment type="pathway">
    <text evidence="8">Isoprenoid biosynthesis; isopentenyl diphosphate biosynthesis via DXP pathway; isopentenyl diphosphate from 1-deoxy-D-xylulose 5-phosphate: step 5/6.</text>
</comment>
<dbReference type="Pfam" id="PF04551">
    <property type="entry name" value="GcpE"/>
    <property type="match status" value="1"/>
</dbReference>
<dbReference type="AlphaFoldDB" id="A0A395M2I2"/>
<dbReference type="InterPro" id="IPR045854">
    <property type="entry name" value="NO2/SO3_Rdtase_4Fe4S_sf"/>
</dbReference>
<evidence type="ECO:0000256" key="6">
    <source>
        <dbReference type="ARBA" id="ARBA00023229"/>
    </source>
</evidence>
<feature type="domain" description="IspG C-terminal" evidence="10">
    <location>
        <begin position="593"/>
        <end position="681"/>
    </location>
</feature>
<dbReference type="Pfam" id="PF26540">
    <property type="entry name" value="GcpE_C"/>
    <property type="match status" value="1"/>
</dbReference>
<dbReference type="PIRSF" id="PIRSF037336">
    <property type="entry name" value="IspG_like"/>
    <property type="match status" value="1"/>
</dbReference>
<evidence type="ECO:0000256" key="1">
    <source>
        <dbReference type="ARBA" id="ARBA00022485"/>
    </source>
</evidence>
<comment type="function">
    <text evidence="8">Converts 2C-methyl-D-erythritol 2,4-cyclodiphosphate (ME-2,4cPP) into 1-hydroxy-2-methyl-2-(E)-butenyl 4-diphosphate.</text>
</comment>
<feature type="binding site" evidence="8">
    <location>
        <position position="597"/>
    </location>
    <ligand>
        <name>[4Fe-4S] cluster</name>
        <dbReference type="ChEBI" id="CHEBI:49883"/>
    </ligand>
</feature>
<dbReference type="SUPFAM" id="SSF56014">
    <property type="entry name" value="Nitrite and sulphite reductase 4Fe-4S domain-like"/>
    <property type="match status" value="1"/>
</dbReference>
<dbReference type="GO" id="GO:0019288">
    <property type="term" value="P:isopentenyl diphosphate biosynthetic process, methylerythritol 4-phosphate pathway"/>
    <property type="evidence" value="ECO:0007669"/>
    <property type="project" value="UniProtKB-UniRule"/>
</dbReference>
<feature type="binding site" evidence="8">
    <location>
        <position position="631"/>
    </location>
    <ligand>
        <name>[4Fe-4S] cluster</name>
        <dbReference type="ChEBI" id="CHEBI:49883"/>
    </ligand>
</feature>
<reference evidence="11 12" key="1">
    <citation type="journal article" date="2011" name="ISME J.">
        <title>Community ecology of hot spring cyanobacterial mats: predominant populations and their functional potential.</title>
        <authorList>
            <person name="Klatt C.G."/>
            <person name="Wood J.M."/>
            <person name="Rusch D.B."/>
            <person name="Bateson M.M."/>
            <person name="Hamamura N."/>
            <person name="Heidelberg J.F."/>
            <person name="Grossman A.R."/>
            <person name="Bhaya D."/>
            <person name="Cohan F.M."/>
            <person name="Kuhl M."/>
            <person name="Bryant D.A."/>
            <person name="Ward D.M."/>
        </authorList>
    </citation>
    <scope>NUCLEOTIDE SEQUENCE [LARGE SCALE GENOMIC DNA]</scope>
    <source>
        <strain evidence="11">OS</strain>
    </source>
</reference>
<keyword evidence="6 8" id="KW-0414">Isoprene biosynthesis</keyword>
<evidence type="ECO:0000256" key="2">
    <source>
        <dbReference type="ARBA" id="ARBA00022723"/>
    </source>
</evidence>
<feature type="domain" description="IspG TIM-barrel" evidence="9">
    <location>
        <begin position="15"/>
        <end position="284"/>
    </location>
</feature>
<dbReference type="UniPathway" id="UPA00056">
    <property type="reaction ID" value="UER00096"/>
</dbReference>
<comment type="cofactor">
    <cofactor evidence="8">
        <name>[4Fe-4S] cluster</name>
        <dbReference type="ChEBI" id="CHEBI:49883"/>
    </cofactor>
    <text evidence="8">Binds 1 [4Fe-4S] cluster.</text>
</comment>
<comment type="similarity">
    <text evidence="8">Belongs to the IspG family.</text>
</comment>
<dbReference type="GO" id="GO:0051539">
    <property type="term" value="F:4 iron, 4 sulfur cluster binding"/>
    <property type="evidence" value="ECO:0007669"/>
    <property type="project" value="UniProtKB-UniRule"/>
</dbReference>
<keyword evidence="3 8" id="KW-0560">Oxidoreductase</keyword>
<dbReference type="GO" id="GO:0016114">
    <property type="term" value="P:terpenoid biosynthetic process"/>
    <property type="evidence" value="ECO:0007669"/>
    <property type="project" value="InterPro"/>
</dbReference>
<keyword evidence="1 8" id="KW-0004">4Fe-4S</keyword>
<name>A0A395M2I2_9BACT</name>
<evidence type="ECO:0000313" key="12">
    <source>
        <dbReference type="Proteomes" id="UP000266389"/>
    </source>
</evidence>
<feature type="binding site" evidence="8">
    <location>
        <position position="638"/>
    </location>
    <ligand>
        <name>[4Fe-4S] cluster</name>
        <dbReference type="ChEBI" id="CHEBI:49883"/>
    </ligand>
</feature>
<evidence type="ECO:0000256" key="4">
    <source>
        <dbReference type="ARBA" id="ARBA00023004"/>
    </source>
</evidence>
<keyword evidence="5 8" id="KW-0411">Iron-sulfur</keyword>
<dbReference type="EMBL" id="PHFL01000010">
    <property type="protein sequence ID" value="RFM25013.1"/>
    <property type="molecule type" value="Genomic_DNA"/>
</dbReference>
<keyword evidence="2 8" id="KW-0479">Metal-binding</keyword>
<dbReference type="GO" id="GO:0046429">
    <property type="term" value="F:4-hydroxy-3-methylbut-2-en-1-yl diphosphate synthase activity (ferredoxin)"/>
    <property type="evidence" value="ECO:0007669"/>
    <property type="project" value="UniProtKB-UniRule"/>
</dbReference>
<comment type="caution">
    <text evidence="11">The sequence shown here is derived from an EMBL/GenBank/DDBJ whole genome shotgun (WGS) entry which is preliminary data.</text>
</comment>
<keyword evidence="4 8" id="KW-0408">Iron</keyword>
<dbReference type="Proteomes" id="UP000266389">
    <property type="component" value="Unassembled WGS sequence"/>
</dbReference>
<dbReference type="PANTHER" id="PTHR30454:SF0">
    <property type="entry name" value="4-HYDROXY-3-METHYLBUT-2-EN-1-YL DIPHOSPHATE SYNTHASE (FERREDOXIN), CHLOROPLASTIC"/>
    <property type="match status" value="1"/>
</dbReference>
<evidence type="ECO:0000256" key="5">
    <source>
        <dbReference type="ARBA" id="ARBA00023014"/>
    </source>
</evidence>
<comment type="catalytic activity">
    <reaction evidence="8">
        <text>(2E)-4-hydroxy-3-methylbut-2-enyl diphosphate + oxidized [flavodoxin] + H2O + 2 H(+) = 2-C-methyl-D-erythritol 2,4-cyclic diphosphate + reduced [flavodoxin]</text>
        <dbReference type="Rhea" id="RHEA:43604"/>
        <dbReference type="Rhea" id="RHEA-COMP:10622"/>
        <dbReference type="Rhea" id="RHEA-COMP:10623"/>
        <dbReference type="ChEBI" id="CHEBI:15377"/>
        <dbReference type="ChEBI" id="CHEBI:15378"/>
        <dbReference type="ChEBI" id="CHEBI:57618"/>
        <dbReference type="ChEBI" id="CHEBI:58210"/>
        <dbReference type="ChEBI" id="CHEBI:58483"/>
        <dbReference type="ChEBI" id="CHEBI:128753"/>
        <dbReference type="EC" id="1.17.7.3"/>
    </reaction>
</comment>
<evidence type="ECO:0000313" key="11">
    <source>
        <dbReference type="EMBL" id="RFM25013.1"/>
    </source>
</evidence>
<evidence type="ECO:0000256" key="3">
    <source>
        <dbReference type="ARBA" id="ARBA00023002"/>
    </source>
</evidence>